<dbReference type="AlphaFoldDB" id="A0AA88KNM9"/>
<proteinExistence type="predicted"/>
<evidence type="ECO:0000313" key="3">
    <source>
        <dbReference type="Proteomes" id="UP000816034"/>
    </source>
</evidence>
<evidence type="ECO:0000256" key="1">
    <source>
        <dbReference type="SAM" id="MobiDB-lite"/>
    </source>
</evidence>
<evidence type="ECO:0000313" key="2">
    <source>
        <dbReference type="EMBL" id="KAG2387761.1"/>
    </source>
</evidence>
<gene>
    <name evidence="2" type="ORF">C9374_001355</name>
</gene>
<dbReference type="RefSeq" id="XP_044551753.1">
    <property type="nucleotide sequence ID" value="XM_044689436.1"/>
</dbReference>
<protein>
    <recommendedName>
        <fullName evidence="4">F-box domain-containing protein</fullName>
    </recommendedName>
</protein>
<sequence>MATSKYEWLKPNETSDTDLVQHLPSEIWFHIFEYLEFDQAKKIILKLNCQLAYQFLNDENELLYRYLSKWIMKRELESCIVEINGRIIANRDYYDEFIIAHTLPRTPKKSFTCHPKSMSQLRSCLKKKAQRVMNLFPDLYLEKLEDIQQAWIESFSGKLPLKLKPALLQQDPPSDDNFDPKQVEQDDETTNNDHVHKLFPLKFKSGSQRKLKWKSIWNGVNSEYYKSQAISNLESLIQSGTRKIRRITFMAHRKMSLKFSETLEHVYYFLTHMPTKERHEIMFNTRTFTLKTSYDSTRPYLNSDTFSSICYVAYLNQFNTTPFANALEKVIFLFLEECKTYHGIQNKY</sequence>
<dbReference type="GeneID" id="68093811"/>
<name>A0AA88KNM9_NAELO</name>
<dbReference type="EMBL" id="PYSW02000012">
    <property type="protein sequence ID" value="KAG2387761.1"/>
    <property type="molecule type" value="Genomic_DNA"/>
</dbReference>
<feature type="region of interest" description="Disordered" evidence="1">
    <location>
        <begin position="170"/>
        <end position="191"/>
    </location>
</feature>
<keyword evidence="3" id="KW-1185">Reference proteome</keyword>
<dbReference type="Proteomes" id="UP000816034">
    <property type="component" value="Unassembled WGS sequence"/>
</dbReference>
<evidence type="ECO:0008006" key="4">
    <source>
        <dbReference type="Google" id="ProtNLM"/>
    </source>
</evidence>
<accession>A0AA88KNM9</accession>
<organism evidence="2 3">
    <name type="scientific">Naegleria lovaniensis</name>
    <name type="common">Amoeba</name>
    <dbReference type="NCBI Taxonomy" id="51637"/>
    <lineage>
        <taxon>Eukaryota</taxon>
        <taxon>Discoba</taxon>
        <taxon>Heterolobosea</taxon>
        <taxon>Tetramitia</taxon>
        <taxon>Eutetramitia</taxon>
        <taxon>Vahlkampfiidae</taxon>
        <taxon>Naegleria</taxon>
    </lineage>
</organism>
<comment type="caution">
    <text evidence="2">The sequence shown here is derived from an EMBL/GenBank/DDBJ whole genome shotgun (WGS) entry which is preliminary data.</text>
</comment>
<reference evidence="2 3" key="1">
    <citation type="journal article" date="2018" name="BMC Genomics">
        <title>The genome of Naegleria lovaniensis, the basis for a comparative approach to unravel pathogenicity factors of the human pathogenic amoeba N. fowleri.</title>
        <authorList>
            <person name="Liechti N."/>
            <person name="Schurch N."/>
            <person name="Bruggmann R."/>
            <person name="Wittwer M."/>
        </authorList>
    </citation>
    <scope>NUCLEOTIDE SEQUENCE [LARGE SCALE GENOMIC DNA]</scope>
    <source>
        <strain evidence="2 3">ATCC 30569</strain>
    </source>
</reference>